<dbReference type="PROSITE" id="PS50835">
    <property type="entry name" value="IG_LIKE"/>
    <property type="match status" value="1"/>
</dbReference>
<dbReference type="SMART" id="SM00409">
    <property type="entry name" value="IG"/>
    <property type="match status" value="1"/>
</dbReference>
<dbReference type="GO" id="GO:0002250">
    <property type="term" value="P:adaptive immune response"/>
    <property type="evidence" value="ECO:0007669"/>
    <property type="project" value="UniProtKB-KW"/>
</dbReference>
<dbReference type="Ensembl" id="ENSCMIT00000032783.1">
    <property type="protein sequence ID" value="ENSCMIP00000032291.1"/>
    <property type="gene ID" value="ENSCMIG00000013805.1"/>
</dbReference>
<evidence type="ECO:0000313" key="8">
    <source>
        <dbReference type="Proteomes" id="UP000314986"/>
    </source>
</evidence>
<evidence type="ECO:0000256" key="4">
    <source>
        <dbReference type="ARBA" id="ARBA00023319"/>
    </source>
</evidence>
<evidence type="ECO:0000256" key="1">
    <source>
        <dbReference type="ARBA" id="ARBA00022729"/>
    </source>
</evidence>
<dbReference type="InterPro" id="IPR013783">
    <property type="entry name" value="Ig-like_fold"/>
</dbReference>
<accession>A0A4W3IY51</accession>
<dbReference type="Pfam" id="PF07686">
    <property type="entry name" value="V-set"/>
    <property type="match status" value="1"/>
</dbReference>
<dbReference type="InterPro" id="IPR007110">
    <property type="entry name" value="Ig-like_dom"/>
</dbReference>
<evidence type="ECO:0000256" key="2">
    <source>
        <dbReference type="ARBA" id="ARBA00023130"/>
    </source>
</evidence>
<dbReference type="InterPro" id="IPR003599">
    <property type="entry name" value="Ig_sub"/>
</dbReference>
<dbReference type="Proteomes" id="UP000314986">
    <property type="component" value="Unassembled WGS sequence"/>
</dbReference>
<dbReference type="InterPro" id="IPR036179">
    <property type="entry name" value="Ig-like_dom_sf"/>
</dbReference>
<dbReference type="SMART" id="SM00406">
    <property type="entry name" value="IGv"/>
    <property type="match status" value="1"/>
</dbReference>
<keyword evidence="2" id="KW-1064">Adaptive immunity</keyword>
<keyword evidence="3" id="KW-0675">Receptor</keyword>
<dbReference type="PANTHER" id="PTHR19367">
    <property type="entry name" value="T-CELL RECEPTOR ALPHA CHAIN V REGION"/>
    <property type="match status" value="1"/>
</dbReference>
<sequence>MTCNDTDTTFVHNPQTCSLTVYVNFCTFCGGGSVTQLQSIVTVTEGEEVSLQCNYTSSSYGNDYLFWYRHYPNKAPEYILSTDTNNRIKDQADFANERFSTNVDHIANVLIGDSAVYYCAKRPTLLPSCGGTVQKLLCLIIIIMIKIWAHSSGHLDV</sequence>
<keyword evidence="4" id="KW-0393">Immunoglobulin domain</keyword>
<reference evidence="7" key="4">
    <citation type="submission" date="2025-08" db="UniProtKB">
        <authorList>
            <consortium name="Ensembl"/>
        </authorList>
    </citation>
    <scope>IDENTIFICATION</scope>
</reference>
<keyword evidence="5" id="KW-0391">Immunity</keyword>
<name>A0A4W3IY51_CALMI</name>
<dbReference type="InterPro" id="IPR013106">
    <property type="entry name" value="Ig_V-set"/>
</dbReference>
<reference evidence="8" key="1">
    <citation type="journal article" date="2006" name="Science">
        <title>Ancient noncoding elements conserved in the human genome.</title>
        <authorList>
            <person name="Venkatesh B."/>
            <person name="Kirkness E.F."/>
            <person name="Loh Y.H."/>
            <person name="Halpern A.L."/>
            <person name="Lee A.P."/>
            <person name="Johnson J."/>
            <person name="Dandona N."/>
            <person name="Viswanathan L.D."/>
            <person name="Tay A."/>
            <person name="Venter J.C."/>
            <person name="Strausberg R.L."/>
            <person name="Brenner S."/>
        </authorList>
    </citation>
    <scope>NUCLEOTIDE SEQUENCE [LARGE SCALE GENOMIC DNA]</scope>
</reference>
<dbReference type="GeneTree" id="ENSGT00970000197346"/>
<dbReference type="OMA" id="NIMHKTH"/>
<dbReference type="AlphaFoldDB" id="A0A4W3IY51"/>
<evidence type="ECO:0000313" key="7">
    <source>
        <dbReference type="Ensembl" id="ENSCMIP00000032291.1"/>
    </source>
</evidence>
<feature type="domain" description="Ig-like" evidence="6">
    <location>
        <begin position="14"/>
        <end position="119"/>
    </location>
</feature>
<reference evidence="8" key="3">
    <citation type="journal article" date="2014" name="Nature">
        <title>Elephant shark genome provides unique insights into gnathostome evolution.</title>
        <authorList>
            <consortium name="International Elephant Shark Genome Sequencing Consortium"/>
            <person name="Venkatesh B."/>
            <person name="Lee A.P."/>
            <person name="Ravi V."/>
            <person name="Maurya A.K."/>
            <person name="Lian M.M."/>
            <person name="Swann J.B."/>
            <person name="Ohta Y."/>
            <person name="Flajnik M.F."/>
            <person name="Sutoh Y."/>
            <person name="Kasahara M."/>
            <person name="Hoon S."/>
            <person name="Gangu V."/>
            <person name="Roy S.W."/>
            <person name="Irimia M."/>
            <person name="Korzh V."/>
            <person name="Kondrychyn I."/>
            <person name="Lim Z.W."/>
            <person name="Tay B.H."/>
            <person name="Tohari S."/>
            <person name="Kong K.W."/>
            <person name="Ho S."/>
            <person name="Lorente-Galdos B."/>
            <person name="Quilez J."/>
            <person name="Marques-Bonet T."/>
            <person name="Raney B.J."/>
            <person name="Ingham P.W."/>
            <person name="Tay A."/>
            <person name="Hillier L.W."/>
            <person name="Minx P."/>
            <person name="Boehm T."/>
            <person name="Wilson R.K."/>
            <person name="Brenner S."/>
            <person name="Warren W.C."/>
        </authorList>
    </citation>
    <scope>NUCLEOTIDE SEQUENCE [LARGE SCALE GENOMIC DNA]</scope>
</reference>
<keyword evidence="5" id="KW-1279">T cell receptor</keyword>
<protein>
    <recommendedName>
        <fullName evidence="6">Ig-like domain-containing protein</fullName>
    </recommendedName>
</protein>
<reference evidence="8" key="2">
    <citation type="journal article" date="2007" name="PLoS Biol.">
        <title>Survey sequencing and comparative analysis of the elephant shark (Callorhinchus milii) genome.</title>
        <authorList>
            <person name="Venkatesh B."/>
            <person name="Kirkness E.F."/>
            <person name="Loh Y.H."/>
            <person name="Halpern A.L."/>
            <person name="Lee A.P."/>
            <person name="Johnson J."/>
            <person name="Dandona N."/>
            <person name="Viswanathan L.D."/>
            <person name="Tay A."/>
            <person name="Venter J.C."/>
            <person name="Strausberg R.L."/>
            <person name="Brenner S."/>
        </authorList>
    </citation>
    <scope>NUCLEOTIDE SEQUENCE [LARGE SCALE GENOMIC DNA]</scope>
</reference>
<evidence type="ECO:0000256" key="5">
    <source>
        <dbReference type="ARBA" id="ARBA00043266"/>
    </source>
</evidence>
<keyword evidence="8" id="KW-1185">Reference proteome</keyword>
<dbReference type="InterPro" id="IPR051287">
    <property type="entry name" value="TCR_variable_region"/>
</dbReference>
<dbReference type="Gene3D" id="2.60.40.10">
    <property type="entry name" value="Immunoglobulins"/>
    <property type="match status" value="1"/>
</dbReference>
<evidence type="ECO:0000259" key="6">
    <source>
        <dbReference type="PROSITE" id="PS50835"/>
    </source>
</evidence>
<organism evidence="7 8">
    <name type="scientific">Callorhinchus milii</name>
    <name type="common">Ghost shark</name>
    <dbReference type="NCBI Taxonomy" id="7868"/>
    <lineage>
        <taxon>Eukaryota</taxon>
        <taxon>Metazoa</taxon>
        <taxon>Chordata</taxon>
        <taxon>Craniata</taxon>
        <taxon>Vertebrata</taxon>
        <taxon>Chondrichthyes</taxon>
        <taxon>Holocephali</taxon>
        <taxon>Chimaeriformes</taxon>
        <taxon>Callorhinchidae</taxon>
        <taxon>Callorhinchus</taxon>
    </lineage>
</organism>
<keyword evidence="1" id="KW-0732">Signal</keyword>
<dbReference type="PANTHER" id="PTHR19367:SF18">
    <property type="entry name" value="T CELL RECEPTOR ALPHA VARIABLE 16"/>
    <property type="match status" value="1"/>
</dbReference>
<dbReference type="InParanoid" id="A0A4W3IY51"/>
<proteinExistence type="predicted"/>
<evidence type="ECO:0000256" key="3">
    <source>
        <dbReference type="ARBA" id="ARBA00023170"/>
    </source>
</evidence>
<reference evidence="7" key="5">
    <citation type="submission" date="2025-09" db="UniProtKB">
        <authorList>
            <consortium name="Ensembl"/>
        </authorList>
    </citation>
    <scope>IDENTIFICATION</scope>
</reference>
<dbReference type="GO" id="GO:0042101">
    <property type="term" value="C:T cell receptor complex"/>
    <property type="evidence" value="ECO:0007669"/>
    <property type="project" value="UniProtKB-KW"/>
</dbReference>
<dbReference type="STRING" id="7868.ENSCMIP00000032291"/>
<dbReference type="SUPFAM" id="SSF48726">
    <property type="entry name" value="Immunoglobulin"/>
    <property type="match status" value="1"/>
</dbReference>